<evidence type="ECO:0000256" key="6">
    <source>
        <dbReference type="ARBA" id="ARBA00022968"/>
    </source>
</evidence>
<evidence type="ECO:0000313" key="10">
    <source>
        <dbReference type="Proteomes" id="UP001652640"/>
    </source>
</evidence>
<dbReference type="PANTHER" id="PTHR48164">
    <property type="entry name" value="DOLICHYL-DIPHOSPHOOLIGOSACCHARIDE--PROTEIN GLYCOSYLTRANSFERASE SUBUNIT 4"/>
    <property type="match status" value="1"/>
</dbReference>
<dbReference type="InterPro" id="IPR036330">
    <property type="entry name" value="Ost4p_sf"/>
</dbReference>
<keyword evidence="10" id="KW-1185">Reference proteome</keyword>
<organism evidence="10 11">
    <name type="scientific">Odocoileus virginianus</name>
    <name type="common">White-tailed deer</name>
    <dbReference type="NCBI Taxonomy" id="9874"/>
    <lineage>
        <taxon>Eukaryota</taxon>
        <taxon>Metazoa</taxon>
        <taxon>Chordata</taxon>
        <taxon>Craniata</taxon>
        <taxon>Vertebrata</taxon>
        <taxon>Euteleostomi</taxon>
        <taxon>Mammalia</taxon>
        <taxon>Eutheria</taxon>
        <taxon>Laurasiatheria</taxon>
        <taxon>Artiodactyla</taxon>
        <taxon>Ruminantia</taxon>
        <taxon>Pecora</taxon>
        <taxon>Cervidae</taxon>
        <taxon>Odocoileinae</taxon>
        <taxon>Odocoileus</taxon>
    </lineage>
</organism>
<evidence type="ECO:0000256" key="9">
    <source>
        <dbReference type="SAM" id="Phobius"/>
    </source>
</evidence>
<evidence type="ECO:0000256" key="1">
    <source>
        <dbReference type="ARBA" id="ARBA00004643"/>
    </source>
</evidence>
<dbReference type="GeneID" id="110125925"/>
<proteinExistence type="inferred from homology"/>
<evidence type="ECO:0000256" key="4">
    <source>
        <dbReference type="ARBA" id="ARBA00022692"/>
    </source>
</evidence>
<dbReference type="SUPFAM" id="SSF103464">
    <property type="entry name" value="Oligosaccharyltransferase subunit ost4p"/>
    <property type="match status" value="1"/>
</dbReference>
<dbReference type="PANTHER" id="PTHR48164:SF1">
    <property type="entry name" value="DOLICHYL-DIPHOSPHOOLIGOSACCHARIDE--PROTEIN GLYCOSYLTRANSFERASE SUBUNIT 4"/>
    <property type="match status" value="1"/>
</dbReference>
<evidence type="ECO:0000256" key="8">
    <source>
        <dbReference type="ARBA" id="ARBA00023136"/>
    </source>
</evidence>
<dbReference type="Proteomes" id="UP001652640">
    <property type="component" value="Chromosome 4"/>
</dbReference>
<dbReference type="Pfam" id="PF10215">
    <property type="entry name" value="Ost4"/>
    <property type="match status" value="1"/>
</dbReference>
<keyword evidence="7 9" id="KW-1133">Transmembrane helix</keyword>
<name>A0ABM4I5V7_ODOVR</name>
<accession>A0ABM4I5V7</accession>
<dbReference type="InterPro" id="IPR051307">
    <property type="entry name" value="OST4"/>
</dbReference>
<reference evidence="10" key="1">
    <citation type="journal article" date="2022" name="J. Hered.">
        <title>A De Novo Chromosome-Level Genome Assembly of the White-Tailed Deer, Odocoileus Virginianus.</title>
        <authorList>
            <person name="London E.W."/>
            <person name="Roca A.L."/>
            <person name="Novakofski J.E."/>
            <person name="Mateus-Pinilla N.E."/>
        </authorList>
    </citation>
    <scope>NUCLEOTIDE SEQUENCE [LARGE SCALE GENOMIC DNA]</scope>
</reference>
<gene>
    <name evidence="11" type="primary">LOC110125925</name>
</gene>
<dbReference type="RefSeq" id="XP_070323193.1">
    <property type="nucleotide sequence ID" value="XM_070467092.1"/>
</dbReference>
<sequence length="74" mass="8364">MRKVCAHALWQQAVWIEPGVQEGWRGDLQIPARCLICVLPDVQLSIFANMLGVPLLLLVVLCHYTAVNNPRKQE</sequence>
<evidence type="ECO:0000256" key="7">
    <source>
        <dbReference type="ARBA" id="ARBA00022989"/>
    </source>
</evidence>
<evidence type="ECO:0000256" key="3">
    <source>
        <dbReference type="ARBA" id="ARBA00017662"/>
    </source>
</evidence>
<feature type="transmembrane region" description="Helical" evidence="9">
    <location>
        <begin position="46"/>
        <end position="67"/>
    </location>
</feature>
<comment type="subcellular location">
    <subcellularLocation>
        <location evidence="1">Endoplasmic reticulum membrane</location>
        <topology evidence="1">Single-pass type III membrane protein</topology>
    </subcellularLocation>
</comment>
<evidence type="ECO:0000256" key="5">
    <source>
        <dbReference type="ARBA" id="ARBA00022824"/>
    </source>
</evidence>
<protein>
    <recommendedName>
        <fullName evidence="3">Dolichyl-diphosphooligosaccharide--protein glycosyltransferase subunit 4</fullName>
    </recommendedName>
</protein>
<evidence type="ECO:0000256" key="2">
    <source>
        <dbReference type="ARBA" id="ARBA00007685"/>
    </source>
</evidence>
<reference evidence="11" key="2">
    <citation type="submission" date="2025-08" db="UniProtKB">
        <authorList>
            <consortium name="RefSeq"/>
        </authorList>
    </citation>
    <scope>IDENTIFICATION</scope>
    <source>
        <tissue evidence="11">Tongue muscle</tissue>
    </source>
</reference>
<evidence type="ECO:0000313" key="11">
    <source>
        <dbReference type="RefSeq" id="XP_070323193.1"/>
    </source>
</evidence>
<keyword evidence="8 9" id="KW-0472">Membrane</keyword>
<keyword evidence="4 9" id="KW-0812">Transmembrane</keyword>
<dbReference type="InterPro" id="IPR018943">
    <property type="entry name" value="Oligosaccaryltransferase"/>
</dbReference>
<comment type="similarity">
    <text evidence="2">Belongs to the OST4 family.</text>
</comment>
<keyword evidence="5" id="KW-0256">Endoplasmic reticulum</keyword>
<keyword evidence="6" id="KW-0735">Signal-anchor</keyword>